<dbReference type="CDD" id="cd03058">
    <property type="entry name" value="GST_N_Tau"/>
    <property type="match status" value="1"/>
</dbReference>
<feature type="domain" description="GST N-terminal" evidence="5">
    <location>
        <begin position="5"/>
        <end position="84"/>
    </location>
</feature>
<dbReference type="AlphaFoldDB" id="A0A843XAS0"/>
<dbReference type="InterPro" id="IPR036282">
    <property type="entry name" value="Glutathione-S-Trfase_C_sf"/>
</dbReference>
<feature type="domain" description="GST C-terminal" evidence="6">
    <location>
        <begin position="89"/>
        <end position="223"/>
    </location>
</feature>
<proteinExistence type="inferred from homology"/>
<dbReference type="PANTHER" id="PTHR11260">
    <property type="entry name" value="GLUTATHIONE S-TRANSFERASE, GST, SUPERFAMILY, GST DOMAIN CONTAINING"/>
    <property type="match status" value="1"/>
</dbReference>
<dbReference type="EC" id="2.5.1.18" evidence="4"/>
<dbReference type="InterPro" id="IPR045074">
    <property type="entry name" value="GST_C_Tau"/>
</dbReference>
<evidence type="ECO:0000259" key="5">
    <source>
        <dbReference type="PROSITE" id="PS50404"/>
    </source>
</evidence>
<evidence type="ECO:0000256" key="2">
    <source>
        <dbReference type="ARBA" id="ARBA00025743"/>
    </source>
</evidence>
<dbReference type="InterPro" id="IPR040079">
    <property type="entry name" value="Glutathione_S-Trfase"/>
</dbReference>
<dbReference type="InterPro" id="IPR010987">
    <property type="entry name" value="Glutathione-S-Trfase_C-like"/>
</dbReference>
<dbReference type="PROSITE" id="PS50405">
    <property type="entry name" value="GST_CTER"/>
    <property type="match status" value="1"/>
</dbReference>
<comment type="caution">
    <text evidence="7">The sequence shown here is derived from an EMBL/GenBank/DDBJ whole genome shotgun (WGS) entry which is preliminary data.</text>
</comment>
<dbReference type="GO" id="GO:0006749">
    <property type="term" value="P:glutathione metabolic process"/>
    <property type="evidence" value="ECO:0007669"/>
    <property type="project" value="InterPro"/>
</dbReference>
<dbReference type="SUPFAM" id="SSF52833">
    <property type="entry name" value="Thioredoxin-like"/>
    <property type="match status" value="1"/>
</dbReference>
<protein>
    <recommendedName>
        <fullName evidence="4">Glutathione S-transferase</fullName>
        <ecNumber evidence="4">2.5.1.18</ecNumber>
    </recommendedName>
</protein>
<comment type="function">
    <text evidence="4">Is involved in the conjugation of reduced glutathione to a wide number of exogenous and endogenous hydrophobic electrophiles.</text>
</comment>
<dbReference type="Gene3D" id="3.40.30.10">
    <property type="entry name" value="Glutaredoxin"/>
    <property type="match status" value="1"/>
</dbReference>
<dbReference type="SMR" id="A0A843XAS0"/>
<comment type="catalytic activity">
    <reaction evidence="3 4">
        <text>RX + glutathione = an S-substituted glutathione + a halide anion + H(+)</text>
        <dbReference type="Rhea" id="RHEA:16437"/>
        <dbReference type="ChEBI" id="CHEBI:15378"/>
        <dbReference type="ChEBI" id="CHEBI:16042"/>
        <dbReference type="ChEBI" id="CHEBI:17792"/>
        <dbReference type="ChEBI" id="CHEBI:57925"/>
        <dbReference type="ChEBI" id="CHEBI:90779"/>
        <dbReference type="EC" id="2.5.1.18"/>
    </reaction>
</comment>
<dbReference type="PROSITE" id="PS50404">
    <property type="entry name" value="GST_NTER"/>
    <property type="match status" value="1"/>
</dbReference>
<dbReference type="SUPFAM" id="SSF47616">
    <property type="entry name" value="GST C-terminal domain-like"/>
    <property type="match status" value="1"/>
</dbReference>
<evidence type="ECO:0000313" key="7">
    <source>
        <dbReference type="EMBL" id="MQM16405.1"/>
    </source>
</evidence>
<keyword evidence="4" id="KW-0963">Cytoplasm</keyword>
<dbReference type="Pfam" id="PF02798">
    <property type="entry name" value="GST_N"/>
    <property type="match status" value="1"/>
</dbReference>
<dbReference type="InterPro" id="IPR045073">
    <property type="entry name" value="Omega/Tau-like"/>
</dbReference>
<comment type="similarity">
    <text evidence="2">Belongs to the GST superfamily. Tau family.</text>
</comment>
<dbReference type="InterPro" id="IPR004045">
    <property type="entry name" value="Glutathione_S-Trfase_N"/>
</dbReference>
<dbReference type="PANTHER" id="PTHR11260:SF676">
    <property type="entry name" value="GLUTATHIONE S-TRANSFERASE U8"/>
    <property type="match status" value="1"/>
</dbReference>
<dbReference type="EMBL" id="NMUH01006987">
    <property type="protein sequence ID" value="MQM16405.1"/>
    <property type="molecule type" value="Genomic_DNA"/>
</dbReference>
<comment type="subcellular location">
    <subcellularLocation>
        <location evidence="4">Cytoplasm</location>
        <location evidence="4">Cytosol</location>
    </subcellularLocation>
</comment>
<dbReference type="Gene3D" id="1.20.1050.10">
    <property type="match status" value="1"/>
</dbReference>
<keyword evidence="1 4" id="KW-0808">Transferase</keyword>
<reference evidence="7" key="1">
    <citation type="submission" date="2017-07" db="EMBL/GenBank/DDBJ databases">
        <title>Taro Niue Genome Assembly and Annotation.</title>
        <authorList>
            <person name="Atibalentja N."/>
            <person name="Keating K."/>
            <person name="Fields C.J."/>
        </authorList>
    </citation>
    <scope>NUCLEOTIDE SEQUENCE</scope>
    <source>
        <strain evidence="7">Niue_2</strain>
        <tissue evidence="7">Leaf</tissue>
    </source>
</reference>
<dbReference type="CDD" id="cd03185">
    <property type="entry name" value="GST_C_Tau"/>
    <property type="match status" value="1"/>
</dbReference>
<dbReference type="GO" id="GO:0005829">
    <property type="term" value="C:cytosol"/>
    <property type="evidence" value="ECO:0007669"/>
    <property type="project" value="UniProtKB-SubCell"/>
</dbReference>
<evidence type="ECO:0000313" key="8">
    <source>
        <dbReference type="Proteomes" id="UP000652761"/>
    </source>
</evidence>
<dbReference type="OrthoDB" id="4951845at2759"/>
<evidence type="ECO:0000256" key="4">
    <source>
        <dbReference type="RuleBase" id="RU369102"/>
    </source>
</evidence>
<dbReference type="SFLD" id="SFLDS00019">
    <property type="entry name" value="Glutathione_Transferase_(cytos"/>
    <property type="match status" value="1"/>
</dbReference>
<evidence type="ECO:0000256" key="3">
    <source>
        <dbReference type="ARBA" id="ARBA00047960"/>
    </source>
</evidence>
<dbReference type="SFLD" id="SFLDG01152">
    <property type="entry name" value="Main.3:_Omega-_and_Tau-like"/>
    <property type="match status" value="1"/>
</dbReference>
<name>A0A843XAS0_COLES</name>
<dbReference type="GO" id="GO:0004364">
    <property type="term" value="F:glutathione transferase activity"/>
    <property type="evidence" value="ECO:0007669"/>
    <property type="project" value="UniProtKB-UniRule"/>
</dbReference>
<dbReference type="Proteomes" id="UP000652761">
    <property type="component" value="Unassembled WGS sequence"/>
</dbReference>
<dbReference type="SFLD" id="SFLDG00358">
    <property type="entry name" value="Main_(cytGST)"/>
    <property type="match status" value="1"/>
</dbReference>
<evidence type="ECO:0000256" key="1">
    <source>
        <dbReference type="ARBA" id="ARBA00022679"/>
    </source>
</evidence>
<dbReference type="InterPro" id="IPR036249">
    <property type="entry name" value="Thioredoxin-like_sf"/>
</dbReference>
<keyword evidence="8" id="KW-1185">Reference proteome</keyword>
<sequence length="226" mass="25807">MAQEEELKLYGLWASPLCMTVEVALKLKGVNYEYIQEDFANKSEDLLRHNPMHRKVPVLVHKGKPLAETLIIAQYIDATWEEPPLLPEDPYERAMVCFWVDFLYSKLLPVSRTIFLSEGEKREKAIEEMAELIRRMSKELSDRVPLPNDKGLGLLDIAMGTSYFWLRALGEIAGVELVSEEKAPFMYSSLVKLESHAVAKEVLPERGTLVEHALSVREKMRASIAF</sequence>
<gene>
    <name evidence="7" type="ORF">Taro_049363</name>
</gene>
<organism evidence="7 8">
    <name type="scientific">Colocasia esculenta</name>
    <name type="common">Wild taro</name>
    <name type="synonym">Arum esculentum</name>
    <dbReference type="NCBI Taxonomy" id="4460"/>
    <lineage>
        <taxon>Eukaryota</taxon>
        <taxon>Viridiplantae</taxon>
        <taxon>Streptophyta</taxon>
        <taxon>Embryophyta</taxon>
        <taxon>Tracheophyta</taxon>
        <taxon>Spermatophyta</taxon>
        <taxon>Magnoliopsida</taxon>
        <taxon>Liliopsida</taxon>
        <taxon>Araceae</taxon>
        <taxon>Aroideae</taxon>
        <taxon>Colocasieae</taxon>
        <taxon>Colocasia</taxon>
    </lineage>
</organism>
<dbReference type="FunFam" id="3.40.30.10:FF:000044">
    <property type="entry name" value="Glutathione S-transferase GSTU6"/>
    <property type="match status" value="1"/>
</dbReference>
<accession>A0A843XAS0</accession>
<evidence type="ECO:0000259" key="6">
    <source>
        <dbReference type="PROSITE" id="PS50405"/>
    </source>
</evidence>